<dbReference type="AlphaFoldDB" id="A0A934WR42"/>
<evidence type="ECO:0000313" key="5">
    <source>
        <dbReference type="Proteomes" id="UP000633365"/>
    </source>
</evidence>
<dbReference type="SUPFAM" id="SSF49265">
    <property type="entry name" value="Fibronectin type III"/>
    <property type="match status" value="2"/>
</dbReference>
<evidence type="ECO:0000313" key="4">
    <source>
        <dbReference type="EMBL" id="MBK6087874.1"/>
    </source>
</evidence>
<reference evidence="4" key="1">
    <citation type="submission" date="2021-01" db="EMBL/GenBank/DDBJ databases">
        <title>Genome public.</title>
        <authorList>
            <person name="Liu C."/>
            <person name="Sun Q."/>
        </authorList>
    </citation>
    <scope>NUCLEOTIDE SEQUENCE</scope>
    <source>
        <strain evidence="4">M6</strain>
    </source>
</reference>
<dbReference type="InterPro" id="IPR036439">
    <property type="entry name" value="Dockerin_dom_sf"/>
</dbReference>
<proteinExistence type="predicted"/>
<dbReference type="PANTHER" id="PTHR47135">
    <property type="entry name" value="FIBRONECTIN TYPE III DOMAIN-CONTAINING PROTEIN 7"/>
    <property type="match status" value="1"/>
</dbReference>
<evidence type="ECO:0000256" key="2">
    <source>
        <dbReference type="SAM" id="SignalP"/>
    </source>
</evidence>
<dbReference type="SUPFAM" id="SSF63446">
    <property type="entry name" value="Type I dockerin domain"/>
    <property type="match status" value="1"/>
</dbReference>
<dbReference type="PROSITE" id="PS50853">
    <property type="entry name" value="FN3"/>
    <property type="match status" value="2"/>
</dbReference>
<accession>A0A934WR42</accession>
<evidence type="ECO:0000256" key="1">
    <source>
        <dbReference type="SAM" id="MobiDB-lite"/>
    </source>
</evidence>
<feature type="compositionally biased region" description="Low complexity" evidence="1">
    <location>
        <begin position="135"/>
        <end position="163"/>
    </location>
</feature>
<dbReference type="EMBL" id="JAEQMG010000041">
    <property type="protein sequence ID" value="MBK6087874.1"/>
    <property type="molecule type" value="Genomic_DNA"/>
</dbReference>
<dbReference type="InterPro" id="IPR013783">
    <property type="entry name" value="Ig-like_fold"/>
</dbReference>
<evidence type="ECO:0000259" key="3">
    <source>
        <dbReference type="PROSITE" id="PS50853"/>
    </source>
</evidence>
<feature type="compositionally biased region" description="Low complexity" evidence="1">
    <location>
        <begin position="532"/>
        <end position="555"/>
    </location>
</feature>
<name>A0A934WR42_9FIRM</name>
<feature type="signal peptide" evidence="2">
    <location>
        <begin position="1"/>
        <end position="26"/>
    </location>
</feature>
<feature type="domain" description="Fibronectin type-III" evidence="3">
    <location>
        <begin position="437"/>
        <end position="527"/>
    </location>
</feature>
<feature type="chain" id="PRO_5039466409" description="Fibronectin type-III domain-containing protein" evidence="2">
    <location>
        <begin position="27"/>
        <end position="1195"/>
    </location>
</feature>
<protein>
    <recommendedName>
        <fullName evidence="3">Fibronectin type-III domain-containing protein</fullName>
    </recommendedName>
</protein>
<dbReference type="InterPro" id="IPR003961">
    <property type="entry name" value="FN3_dom"/>
</dbReference>
<dbReference type="SMART" id="SM00060">
    <property type="entry name" value="FN3"/>
    <property type="match status" value="4"/>
</dbReference>
<dbReference type="InterPro" id="IPR036116">
    <property type="entry name" value="FN3_sf"/>
</dbReference>
<sequence length="1195" mass="133377">MKKKLSLFLAVLIVVLTVLTALPTAAANSDNLADSGADVSQLADSGVDAPTITKIENRSNGIYLEWSNVGAYQYGINICTADDVETTYTTSCSLLYKNVKVGTTYYFYVFGADKNKDPVTGYGDTFIKYSNSTQPTVAPTTKPTTAPKPTVAPTTKPTTAPKPTKLSTPMITGFDSVDSGVKITWGKVSGAEVYRVYYKSSDGWTKIGETSSNSFVHPNVSSGTTYTYTVRCMNAKMTEFTSDFYSAGWTYTYNMDTPQITKLESMTNGVKITWGKVPNAAKYRVYYKNGNGNWVKMTTTAATSYLDTDVTKGTTYTYTVRCISADESRFTSSYNNSGWRYVYSPVPLGESAIYTAGDTDLDGQVTVMDATMIQYVLANLKTDTNNAVATLGNVNPSDDFDISDATFIMRKVASVAIPSTVTVGKKNVTLALPESNNYSAPAVTAASAADGIKLSWNKVSGAPLYRVFQKSGGKWYHLADTTALSYTDTNVKGGSSYSYAVRCVTADHQKHLSPFSSLLTHTYSPSVPPTQAPTQPATQAPTVKPTEPTPTGTVTPTVHVYDGKISVSWSAVTGATKYVVKTYFASQGINNPFDTKTVTTTSTTMNHVFTKKANQSYYGETFLTAVIAYKNNTAVTTAKPVSTTTVQKAISRRGNERIRTIFTVNRDINFCNVCSKWMKNAYQTNLMGKISPDEACMSHQPYHKGADNCPASAYRCWRVNWPSGLMNYEQSDNANYYQYWSIVDTNWAYDYYPTVTTAPSISSIQKVSYTKEIHPQQLDNTMPASEKTDPAPLMQADGALEISFKPVDNNIKIYDIWVKTTDAKSVNKLTQIPNEGDKHNHVPMYNWFDGRWTYDEKYNDWAVIGFLLVTDKGYTSYSYYTENKTVAMVNKAVTTTNLSTLVYTLPNWYGNEYNSCYDWNMLDNNTKYEFAIQPRLDRRANDPSAIASGSANSSYSDTVPAAPRGQTKSYTWTGRDYEYYTENNAYFQGASFRDDGIKTKSLELYAEQRNLNWKTWGDFELFQIGHDDRTGKDYIKDSVNMSLVNGYRIPARTNFQHNGSIYEWKGYNKDGNYALSTRSAVIKHSSTHHEGNTVNITIASNGVYARTSMYDVWSKRNNYGKHITLVDHKIPYYDPLCYEFTIDGQYRYYYENIDANFVKQRPSNYTPAVPDSKATRKSTNEHLYESEIRPDLYKK</sequence>
<feature type="region of interest" description="Disordered" evidence="1">
    <location>
        <begin position="524"/>
        <end position="555"/>
    </location>
</feature>
<organism evidence="4 5">
    <name type="scientific">Ruminococcus difficilis</name>
    <dbReference type="NCBI Taxonomy" id="2763069"/>
    <lineage>
        <taxon>Bacteria</taxon>
        <taxon>Bacillati</taxon>
        <taxon>Bacillota</taxon>
        <taxon>Clostridia</taxon>
        <taxon>Eubacteriales</taxon>
        <taxon>Oscillospiraceae</taxon>
        <taxon>Ruminococcus</taxon>
    </lineage>
</organism>
<comment type="caution">
    <text evidence="4">The sequence shown here is derived from an EMBL/GenBank/DDBJ whole genome shotgun (WGS) entry which is preliminary data.</text>
</comment>
<keyword evidence="5" id="KW-1185">Reference proteome</keyword>
<dbReference type="GO" id="GO:0000272">
    <property type="term" value="P:polysaccharide catabolic process"/>
    <property type="evidence" value="ECO:0007669"/>
    <property type="project" value="InterPro"/>
</dbReference>
<dbReference type="CDD" id="cd14256">
    <property type="entry name" value="Dockerin_I"/>
    <property type="match status" value="1"/>
</dbReference>
<dbReference type="Proteomes" id="UP000633365">
    <property type="component" value="Unassembled WGS sequence"/>
</dbReference>
<gene>
    <name evidence="4" type="ORF">JKK62_04280</name>
</gene>
<feature type="region of interest" description="Disordered" evidence="1">
    <location>
        <begin position="1164"/>
        <end position="1183"/>
    </location>
</feature>
<dbReference type="RefSeq" id="WP_186833354.1">
    <property type="nucleotide sequence ID" value="NZ_JAEQMG010000041.1"/>
</dbReference>
<feature type="domain" description="Fibronectin type-III" evidence="3">
    <location>
        <begin position="254"/>
        <end position="345"/>
    </location>
</feature>
<dbReference type="PANTHER" id="PTHR47135:SF3">
    <property type="entry name" value="FIBRONECTIN TYPE-III DOMAIN-CONTAINING PROTEIN"/>
    <property type="match status" value="1"/>
</dbReference>
<dbReference type="Gene3D" id="2.60.40.10">
    <property type="entry name" value="Immunoglobulins"/>
    <property type="match status" value="3"/>
</dbReference>
<keyword evidence="2" id="KW-0732">Signal</keyword>
<dbReference type="Gene3D" id="1.10.1330.10">
    <property type="entry name" value="Dockerin domain"/>
    <property type="match status" value="1"/>
</dbReference>
<feature type="region of interest" description="Disordered" evidence="1">
    <location>
        <begin position="133"/>
        <end position="163"/>
    </location>
</feature>